<keyword evidence="1" id="KW-0862">Zinc</keyword>
<dbReference type="Pfam" id="PF13639">
    <property type="entry name" value="zf-RING_2"/>
    <property type="match status" value="1"/>
</dbReference>
<dbReference type="Gene3D" id="3.30.40.10">
    <property type="entry name" value="Zinc/RING finger domain, C3HC4 (zinc finger)"/>
    <property type="match status" value="1"/>
</dbReference>
<dbReference type="EMBL" id="JBBPBN010000029">
    <property type="protein sequence ID" value="KAK9006093.1"/>
    <property type="molecule type" value="Genomic_DNA"/>
</dbReference>
<name>A0ABR2QZM9_9ROSI</name>
<dbReference type="SMART" id="SM00184">
    <property type="entry name" value="RING"/>
    <property type="match status" value="1"/>
</dbReference>
<reference evidence="4 5" key="1">
    <citation type="journal article" date="2024" name="G3 (Bethesda)">
        <title>Genome assembly of Hibiscus sabdariffa L. provides insights into metabolisms of medicinal natural products.</title>
        <authorList>
            <person name="Kim T."/>
        </authorList>
    </citation>
    <scope>NUCLEOTIDE SEQUENCE [LARGE SCALE GENOMIC DNA]</scope>
    <source>
        <strain evidence="4">TK-2024</strain>
        <tissue evidence="4">Old leaves</tissue>
    </source>
</reference>
<feature type="compositionally biased region" description="Gly residues" evidence="2">
    <location>
        <begin position="1"/>
        <end position="11"/>
    </location>
</feature>
<proteinExistence type="predicted"/>
<protein>
    <recommendedName>
        <fullName evidence="3">RING-type domain-containing protein</fullName>
    </recommendedName>
</protein>
<dbReference type="InterPro" id="IPR013083">
    <property type="entry name" value="Znf_RING/FYVE/PHD"/>
</dbReference>
<keyword evidence="1" id="KW-0479">Metal-binding</keyword>
<dbReference type="PROSITE" id="PS50089">
    <property type="entry name" value="ZF_RING_2"/>
    <property type="match status" value="1"/>
</dbReference>
<feature type="domain" description="RING-type" evidence="3">
    <location>
        <begin position="426"/>
        <end position="468"/>
    </location>
</feature>
<keyword evidence="5" id="KW-1185">Reference proteome</keyword>
<evidence type="ECO:0000256" key="2">
    <source>
        <dbReference type="SAM" id="MobiDB-lite"/>
    </source>
</evidence>
<gene>
    <name evidence="4" type="ORF">V6N11_035141</name>
</gene>
<feature type="compositionally biased region" description="Polar residues" evidence="2">
    <location>
        <begin position="251"/>
        <end position="261"/>
    </location>
</feature>
<accession>A0ABR2QZM9</accession>
<dbReference type="Proteomes" id="UP001396334">
    <property type="component" value="Unassembled WGS sequence"/>
</dbReference>
<evidence type="ECO:0000313" key="5">
    <source>
        <dbReference type="Proteomes" id="UP001396334"/>
    </source>
</evidence>
<sequence>MGSGGSKGSCRGGASSSRTSIGKNRVFLSSCLGPPSGSADSRYEDYGSSFTNRNRREPESELDQVQRECSRKVKGEAASDYVMPLPSISSSGGSNSGRDTTAALHDLHHSRSRCLSGFSFLPGNVSFRLSRANSLSSSSAYPASLAMLNPDDNSDTFEERPRQLPQNYSSSVNLFSPVIFSDADADRDRDRRVGVGSREPVERNVRFSRTLSVGRLRDRVLRRASLSDFTFCPLQQNSNQTHTFAADRESQQPANSSSTPTAPAIPNNPVFNIQDHEVENSRSREARYHDLLEHRSNFLERRRRIRSQVRALQRLGSRFENFSRHERSCILSGQHRTGRCTCRVNNRDSNSNDDTSARASISRIVMLAEALFEVLDEIHQQSVVLSSRPSVSSIGSVPAPNEVVESLPVKVYTKSNKLHNDEAGQCYICLVEYEEGDSMRILPCNHEFHRTCIDKWLKDIHRVCPLCRGDICRRDLLAVEN</sequence>
<dbReference type="PANTHER" id="PTHR47531:SF2">
    <property type="entry name" value="RING_U-BOX SUPERFAMILY PROTEIN"/>
    <property type="match status" value="1"/>
</dbReference>
<dbReference type="InterPro" id="IPR001841">
    <property type="entry name" value="Znf_RING"/>
</dbReference>
<dbReference type="SUPFAM" id="SSF57850">
    <property type="entry name" value="RING/U-box"/>
    <property type="match status" value="1"/>
</dbReference>
<evidence type="ECO:0000259" key="3">
    <source>
        <dbReference type="PROSITE" id="PS50089"/>
    </source>
</evidence>
<organism evidence="4 5">
    <name type="scientific">Hibiscus sabdariffa</name>
    <name type="common">roselle</name>
    <dbReference type="NCBI Taxonomy" id="183260"/>
    <lineage>
        <taxon>Eukaryota</taxon>
        <taxon>Viridiplantae</taxon>
        <taxon>Streptophyta</taxon>
        <taxon>Embryophyta</taxon>
        <taxon>Tracheophyta</taxon>
        <taxon>Spermatophyta</taxon>
        <taxon>Magnoliopsida</taxon>
        <taxon>eudicotyledons</taxon>
        <taxon>Gunneridae</taxon>
        <taxon>Pentapetalae</taxon>
        <taxon>rosids</taxon>
        <taxon>malvids</taxon>
        <taxon>Malvales</taxon>
        <taxon>Malvaceae</taxon>
        <taxon>Malvoideae</taxon>
        <taxon>Hibiscus</taxon>
    </lineage>
</organism>
<feature type="compositionally biased region" description="Basic and acidic residues" evidence="2">
    <location>
        <begin position="54"/>
        <end position="77"/>
    </location>
</feature>
<feature type="region of interest" description="Disordered" evidence="2">
    <location>
        <begin position="241"/>
        <end position="267"/>
    </location>
</feature>
<evidence type="ECO:0000313" key="4">
    <source>
        <dbReference type="EMBL" id="KAK9006093.1"/>
    </source>
</evidence>
<dbReference type="PANTHER" id="PTHR47531">
    <property type="entry name" value="RING/U-BOX SUPERFAMILY PROTEIN"/>
    <property type="match status" value="1"/>
</dbReference>
<comment type="caution">
    <text evidence="4">The sequence shown here is derived from an EMBL/GenBank/DDBJ whole genome shotgun (WGS) entry which is preliminary data.</text>
</comment>
<evidence type="ECO:0000256" key="1">
    <source>
        <dbReference type="PROSITE-ProRule" id="PRU00175"/>
    </source>
</evidence>
<feature type="region of interest" description="Disordered" evidence="2">
    <location>
        <begin position="1"/>
        <end position="77"/>
    </location>
</feature>
<keyword evidence="1" id="KW-0863">Zinc-finger</keyword>